<proteinExistence type="predicted"/>
<organism evidence="1 2">
    <name type="scientific">Phytoplasma australiense</name>
    <dbReference type="NCBI Taxonomy" id="59748"/>
    <lineage>
        <taxon>Bacteria</taxon>
        <taxon>Bacillati</taxon>
        <taxon>Mycoplasmatota</taxon>
        <taxon>Mollicutes</taxon>
        <taxon>Acholeplasmatales</taxon>
        <taxon>Acholeplasmataceae</taxon>
        <taxon>Candidatus Phytoplasma</taxon>
        <taxon>16SrXII (Stolbur group)</taxon>
    </lineage>
</organism>
<evidence type="ECO:0000313" key="2">
    <source>
        <dbReference type="Proteomes" id="UP000008323"/>
    </source>
</evidence>
<name>B1V8R4_PHYAS</name>
<gene>
    <name evidence="1" type="ordered locus">PA0057</name>
</gene>
<dbReference type="KEGG" id="pal:PA0057"/>
<dbReference type="Proteomes" id="UP000008323">
    <property type="component" value="Chromosome"/>
</dbReference>
<dbReference type="AlphaFoldDB" id="B1V8R4"/>
<sequence>MIFSKLLIKVVWFFCYSEEKLREEKVERGKQLLGKTTLNWGNIFLAFFCFKKLFFKT</sequence>
<protein>
    <submittedName>
        <fullName evidence="1">Uncharacterized protein</fullName>
    </submittedName>
</protein>
<accession>B1V8R4</accession>
<dbReference type="EMBL" id="AM422018">
    <property type="protein sequence ID" value="CAM11392.1"/>
    <property type="molecule type" value="Genomic_DNA"/>
</dbReference>
<evidence type="ECO:0000313" key="1">
    <source>
        <dbReference type="EMBL" id="CAM11392.1"/>
    </source>
</evidence>
<reference evidence="1 2" key="1">
    <citation type="journal article" date="2008" name="J. Bacteriol.">
        <title>Comparative genome analysis of 'Candidatus Phytoplasma australiense' (subgroup tuf-Australia I; rp-A) and 'Ca. Phytoplasma asteris' strains OY-M and AY-WB.</title>
        <authorList>
            <person name="Tran-Nguyen L.T."/>
            <person name="Kube M."/>
            <person name="Schneider B."/>
            <person name="Reinhardt R."/>
            <person name="Gibb K.S."/>
        </authorList>
    </citation>
    <scope>NUCLEOTIDE SEQUENCE [LARGE SCALE GENOMIC DNA]</scope>
</reference>